<keyword evidence="2" id="KW-1185">Reference proteome</keyword>
<organism evidence="1 2">
    <name type="scientific">Winogradskyella pacifica</name>
    <dbReference type="NCBI Taxonomy" id="664642"/>
    <lineage>
        <taxon>Bacteria</taxon>
        <taxon>Pseudomonadati</taxon>
        <taxon>Bacteroidota</taxon>
        <taxon>Flavobacteriia</taxon>
        <taxon>Flavobacteriales</taxon>
        <taxon>Flavobacteriaceae</taxon>
        <taxon>Winogradskyella</taxon>
    </lineage>
</organism>
<sequence length="55" mass="6376">MIGKNQKSAIGTIVERKFRYTIIVKLKAKNSKEVAKMFSKHLNKLNPLFKKNNDL</sequence>
<name>A0A3D9N2Z7_9FLAO</name>
<evidence type="ECO:0008006" key="3">
    <source>
        <dbReference type="Google" id="ProtNLM"/>
    </source>
</evidence>
<reference evidence="1 2" key="1">
    <citation type="submission" date="2018-07" db="EMBL/GenBank/DDBJ databases">
        <title>Genomic Encyclopedia of Type Strains, Phase III (KMG-III): the genomes of soil and plant-associated and newly described type strains.</title>
        <authorList>
            <person name="Whitman W."/>
        </authorList>
    </citation>
    <scope>NUCLEOTIDE SEQUENCE [LARGE SCALE GENOMIC DNA]</scope>
    <source>
        <strain evidence="1 2">CECT 7948</strain>
    </source>
</reference>
<protein>
    <recommendedName>
        <fullName evidence="3">Transposase</fullName>
    </recommendedName>
</protein>
<comment type="caution">
    <text evidence="1">The sequence shown here is derived from an EMBL/GenBank/DDBJ whole genome shotgun (WGS) entry which is preliminary data.</text>
</comment>
<accession>A0A3D9N2Z7</accession>
<dbReference type="AlphaFoldDB" id="A0A3D9N2Z7"/>
<evidence type="ECO:0000313" key="2">
    <source>
        <dbReference type="Proteomes" id="UP000256919"/>
    </source>
</evidence>
<dbReference type="EMBL" id="QREI01000002">
    <property type="protein sequence ID" value="REE25420.1"/>
    <property type="molecule type" value="Genomic_DNA"/>
</dbReference>
<dbReference type="Proteomes" id="UP000256919">
    <property type="component" value="Unassembled WGS sequence"/>
</dbReference>
<gene>
    <name evidence="1" type="ORF">DFQ09_1029</name>
</gene>
<evidence type="ECO:0000313" key="1">
    <source>
        <dbReference type="EMBL" id="REE25420.1"/>
    </source>
</evidence>
<proteinExistence type="predicted"/>